<sequence length="181" mass="20746">MTYEEYAGLPDDGFRYELVGQQLDVMSPTPSVLHQLVVAAMRDVLLKTCEAEYLIVLSPVDVVFSSRDVRQPDLFMVHRERMGIVHVKGIFGVPDLIVEVLSPGSFERDRKEKWKTYEAYQVPEYWLVDPLNGTVEQYEYTNGQLHLCAVYEAHQPIYSVRLPCVSFTMSSILLTLPKLTE</sequence>
<dbReference type="AlphaFoldDB" id="A0A1V4EQ62"/>
<dbReference type="InterPro" id="IPR012296">
    <property type="entry name" value="Nuclease_put_TT1808"/>
</dbReference>
<dbReference type="PANTHER" id="PTHR34107:SF4">
    <property type="entry name" value="SLL1222 PROTEIN"/>
    <property type="match status" value="1"/>
</dbReference>
<reference evidence="2 3" key="1">
    <citation type="submission" date="2017-02" db="EMBL/GenBank/DDBJ databases">
        <title>Draft genome of Acidibacillus ferrooxidans Huett2.</title>
        <authorList>
            <person name="Schopf S."/>
        </authorList>
    </citation>
    <scope>NUCLEOTIDE SEQUENCE [LARGE SCALE GENOMIC DNA]</scope>
    <source>
        <strain evidence="2 3">Huett2</strain>
    </source>
</reference>
<dbReference type="Proteomes" id="UP000190229">
    <property type="component" value="Unassembled WGS sequence"/>
</dbReference>
<name>A0A1V4EQ62_9BACL</name>
<evidence type="ECO:0000313" key="2">
    <source>
        <dbReference type="EMBL" id="OPG15056.1"/>
    </source>
</evidence>
<accession>A0A1V4EQ62</accession>
<dbReference type="InterPro" id="IPR008538">
    <property type="entry name" value="Uma2"/>
</dbReference>
<dbReference type="PANTHER" id="PTHR34107">
    <property type="entry name" value="SLL0198 PROTEIN-RELATED"/>
    <property type="match status" value="1"/>
</dbReference>
<dbReference type="EMBL" id="MWPS01000046">
    <property type="protein sequence ID" value="OPG15056.1"/>
    <property type="molecule type" value="Genomic_DNA"/>
</dbReference>
<comment type="caution">
    <text evidence="2">The sequence shown here is derived from an EMBL/GenBank/DDBJ whole genome shotgun (WGS) entry which is preliminary data.</text>
</comment>
<dbReference type="SUPFAM" id="SSF52980">
    <property type="entry name" value="Restriction endonuclease-like"/>
    <property type="match status" value="1"/>
</dbReference>
<dbReference type="Gene3D" id="3.90.1570.10">
    <property type="entry name" value="tt1808, chain A"/>
    <property type="match status" value="1"/>
</dbReference>
<evidence type="ECO:0000259" key="1">
    <source>
        <dbReference type="Pfam" id="PF05685"/>
    </source>
</evidence>
<evidence type="ECO:0000313" key="3">
    <source>
        <dbReference type="Proteomes" id="UP000190229"/>
    </source>
</evidence>
<dbReference type="CDD" id="cd06260">
    <property type="entry name" value="DUF820-like"/>
    <property type="match status" value="1"/>
</dbReference>
<feature type="domain" description="Putative restriction endonuclease" evidence="1">
    <location>
        <begin position="4"/>
        <end position="155"/>
    </location>
</feature>
<proteinExistence type="predicted"/>
<protein>
    <recommendedName>
        <fullName evidence="1">Putative restriction endonuclease domain-containing protein</fullName>
    </recommendedName>
</protein>
<dbReference type="Pfam" id="PF05685">
    <property type="entry name" value="Uma2"/>
    <property type="match status" value="1"/>
</dbReference>
<dbReference type="InterPro" id="IPR011335">
    <property type="entry name" value="Restrct_endonuc-II-like"/>
</dbReference>
<gene>
    <name evidence="2" type="ORF">B2M26_14350</name>
</gene>
<organism evidence="2 3">
    <name type="scientific">Ferroacidibacillus organovorans</name>
    <dbReference type="NCBI Taxonomy" id="1765683"/>
    <lineage>
        <taxon>Bacteria</taxon>
        <taxon>Bacillati</taxon>
        <taxon>Bacillota</taxon>
        <taxon>Bacilli</taxon>
        <taxon>Bacillales</taxon>
        <taxon>Alicyclobacillaceae</taxon>
        <taxon>Ferroacidibacillus</taxon>
    </lineage>
</organism>
<keyword evidence="3" id="KW-1185">Reference proteome</keyword>